<evidence type="ECO:0000313" key="4">
    <source>
        <dbReference type="Proteomes" id="UP001365128"/>
    </source>
</evidence>
<evidence type="ECO:0000256" key="2">
    <source>
        <dbReference type="SAM" id="SignalP"/>
    </source>
</evidence>
<feature type="region of interest" description="Disordered" evidence="1">
    <location>
        <begin position="85"/>
        <end position="105"/>
    </location>
</feature>
<feature type="signal peptide" evidence="2">
    <location>
        <begin position="1"/>
        <end position="34"/>
    </location>
</feature>
<reference evidence="3 4" key="1">
    <citation type="submission" date="2024-04" db="EMBL/GenBank/DDBJ databases">
        <title>Phyllosticta paracitricarpa is synonymous to the EU quarantine fungus P. citricarpa based on phylogenomic analyses.</title>
        <authorList>
            <consortium name="Lawrence Berkeley National Laboratory"/>
            <person name="Van Ingen-Buijs V.A."/>
            <person name="Van Westerhoven A.C."/>
            <person name="Haridas S."/>
            <person name="Skiadas P."/>
            <person name="Martin F."/>
            <person name="Groenewald J.Z."/>
            <person name="Crous P.W."/>
            <person name="Seidl M.F."/>
        </authorList>
    </citation>
    <scope>NUCLEOTIDE SEQUENCE [LARGE SCALE GENOMIC DNA]</scope>
    <source>
        <strain evidence="3 4">CBS 122670</strain>
    </source>
</reference>
<keyword evidence="2" id="KW-0732">Signal</keyword>
<name>A0ABR1LMU0_9PEZI</name>
<dbReference type="EMBL" id="JBBPDW010000037">
    <property type="protein sequence ID" value="KAK7536496.1"/>
    <property type="molecule type" value="Genomic_DNA"/>
</dbReference>
<organism evidence="3 4">
    <name type="scientific">Phyllosticta citricarpa</name>
    <dbReference type="NCBI Taxonomy" id="55181"/>
    <lineage>
        <taxon>Eukaryota</taxon>
        <taxon>Fungi</taxon>
        <taxon>Dikarya</taxon>
        <taxon>Ascomycota</taxon>
        <taxon>Pezizomycotina</taxon>
        <taxon>Dothideomycetes</taxon>
        <taxon>Dothideomycetes incertae sedis</taxon>
        <taxon>Botryosphaeriales</taxon>
        <taxon>Phyllostictaceae</taxon>
        <taxon>Phyllosticta</taxon>
    </lineage>
</organism>
<accession>A0ABR1LMU0</accession>
<keyword evidence="4" id="KW-1185">Reference proteome</keyword>
<comment type="caution">
    <text evidence="3">The sequence shown here is derived from an EMBL/GenBank/DDBJ whole genome shotgun (WGS) entry which is preliminary data.</text>
</comment>
<feature type="chain" id="PRO_5045318828" description="Secreted protein" evidence="2">
    <location>
        <begin position="35"/>
        <end position="189"/>
    </location>
</feature>
<sequence>MPVNLWPLTRKHRSDFMVAFTRLLTLFLLTELKAQHLTNFCPRCWVHWPKCRLVPQKTRLVVVSKGTSEQYKILQSLRPRWPRPLRQDQKESSISTHQEDGNKTTHFERLPLSIGPGLVACFMASLVQRSKRSTCIMLLDPSSFLLTAGASVCIPPWVDESQHPLSHNRFQANTNKSGAEGGVARQSRN</sequence>
<dbReference type="Proteomes" id="UP001365128">
    <property type="component" value="Unassembled WGS sequence"/>
</dbReference>
<gene>
    <name evidence="3" type="ORF">IWX46DRAFT_268135</name>
</gene>
<evidence type="ECO:0000313" key="3">
    <source>
        <dbReference type="EMBL" id="KAK7536496.1"/>
    </source>
</evidence>
<feature type="compositionally biased region" description="Polar residues" evidence="1">
    <location>
        <begin position="168"/>
        <end position="177"/>
    </location>
</feature>
<evidence type="ECO:0000256" key="1">
    <source>
        <dbReference type="SAM" id="MobiDB-lite"/>
    </source>
</evidence>
<evidence type="ECO:0008006" key="5">
    <source>
        <dbReference type="Google" id="ProtNLM"/>
    </source>
</evidence>
<feature type="region of interest" description="Disordered" evidence="1">
    <location>
        <begin position="168"/>
        <end position="189"/>
    </location>
</feature>
<protein>
    <recommendedName>
        <fullName evidence="5">Secreted protein</fullName>
    </recommendedName>
</protein>
<proteinExistence type="predicted"/>